<dbReference type="HOGENOM" id="CLU_028871_4_0_4"/>
<dbReference type="GO" id="GO:0009228">
    <property type="term" value="P:thiamine biosynthetic process"/>
    <property type="evidence" value="ECO:0007669"/>
    <property type="project" value="InterPro"/>
</dbReference>
<evidence type="ECO:0000313" key="3">
    <source>
        <dbReference type="EMBL" id="CCJ54199.1"/>
    </source>
</evidence>
<dbReference type="Gene3D" id="3.40.190.10">
    <property type="entry name" value="Periplasmic binding protein-like II"/>
    <property type="match status" value="2"/>
</dbReference>
<sequence>MLLVPSNLARAACAIVMSTVLYSPAHAELTKLRYGNVTDMTLSQAPMVAAKQLGYFKEEGLDVELMGFKGTGTLIPQMLAKRVDIGYPNPDTLIISRAPGKDKLPLKFFYNATRASGWEFAVLADSPLKSLKDLDGRKVGVGAMTFGNVPITKAEFKELGIDASMVPVGIGSAAFLALQNKQIDALNLFDSQHATLETQGTAIRRLPQLPRYEALFSNGMVAHEDMIRDKPEVLAGFGRAMAKATVFCETNREACVRLFWKEYPNTKPAGDDAKVLADSVKVFSARFNKMLVFPEGKPRQWGQYNPDTWRDFAAALHEGGQLETLDVDLDSVYTNAFVDKFSDFDTAAVQAQAKAFKD</sequence>
<feature type="chain" id="PRO_5002200413" evidence="1">
    <location>
        <begin position="28"/>
        <end position="358"/>
    </location>
</feature>
<dbReference type="InterPro" id="IPR015168">
    <property type="entry name" value="SsuA/THI5"/>
</dbReference>
<name>A0A0C6P345_BORBO</name>
<evidence type="ECO:0000313" key="4">
    <source>
        <dbReference type="Proteomes" id="UP000007564"/>
    </source>
</evidence>
<dbReference type="Pfam" id="PF09084">
    <property type="entry name" value="NMT1"/>
    <property type="match status" value="1"/>
</dbReference>
<keyword evidence="1" id="KW-0732">Signal</keyword>
<proteinExistence type="predicted"/>
<dbReference type="EMBL" id="HE965806">
    <property type="protein sequence ID" value="CCJ54199.1"/>
    <property type="molecule type" value="Genomic_DNA"/>
</dbReference>
<dbReference type="InterPro" id="IPR027939">
    <property type="entry name" value="NMT1/THI5"/>
</dbReference>
<evidence type="ECO:0000259" key="2">
    <source>
        <dbReference type="Pfam" id="PF09084"/>
    </source>
</evidence>
<organism evidence="3 4">
    <name type="scientific">Bordetella bronchiseptica 253</name>
    <dbReference type="NCBI Taxonomy" id="568707"/>
    <lineage>
        <taxon>Bacteria</taxon>
        <taxon>Pseudomonadati</taxon>
        <taxon>Pseudomonadota</taxon>
        <taxon>Betaproteobacteria</taxon>
        <taxon>Burkholderiales</taxon>
        <taxon>Alcaligenaceae</taxon>
        <taxon>Bordetella</taxon>
    </lineage>
</organism>
<dbReference type="RefSeq" id="WP_003809021.1">
    <property type="nucleotide sequence ID" value="NC_019382.1"/>
</dbReference>
<feature type="signal peptide" evidence="1">
    <location>
        <begin position="1"/>
        <end position="27"/>
    </location>
</feature>
<evidence type="ECO:0000256" key="1">
    <source>
        <dbReference type="SAM" id="SignalP"/>
    </source>
</evidence>
<protein>
    <submittedName>
        <fullName evidence="3">Putative exported protein</fullName>
    </submittedName>
</protein>
<dbReference type="PANTHER" id="PTHR31528">
    <property type="entry name" value="4-AMINO-5-HYDROXYMETHYL-2-METHYLPYRIMIDINE PHOSPHATE SYNTHASE THI11-RELATED"/>
    <property type="match status" value="1"/>
</dbReference>
<dbReference type="PANTHER" id="PTHR31528:SF3">
    <property type="entry name" value="THIAMINE BIOSYNTHESIS PROTEIN HI_0357-RELATED"/>
    <property type="match status" value="1"/>
</dbReference>
<dbReference type="AlphaFoldDB" id="A0A0C6P345"/>
<dbReference type="SUPFAM" id="SSF53850">
    <property type="entry name" value="Periplasmic binding protein-like II"/>
    <property type="match status" value="1"/>
</dbReference>
<dbReference type="Proteomes" id="UP000007564">
    <property type="component" value="Chromosome"/>
</dbReference>
<dbReference type="OrthoDB" id="8713025at2"/>
<accession>A0A0C6P345</accession>
<dbReference type="KEGG" id="bbh:BN112_2282"/>
<feature type="domain" description="SsuA/THI5-like" evidence="2">
    <location>
        <begin position="45"/>
        <end position="248"/>
    </location>
</feature>
<reference evidence="3 4" key="1">
    <citation type="journal article" date="2012" name="BMC Genomics">
        <title>Comparative genomics of the classical Bordetella subspecies: the evolution and exchange of virulence-associated diversity amongst closely related pathogens.</title>
        <authorList>
            <person name="Park J."/>
            <person name="Zhang Y."/>
            <person name="Buboltz A.M."/>
            <person name="Zhang X."/>
            <person name="Schuster S.C."/>
            <person name="Ahuja U."/>
            <person name="Liu M."/>
            <person name="Miller J.F."/>
            <person name="Sebaihia M."/>
            <person name="Bentley S.D."/>
            <person name="Parkhill J."/>
            <person name="Harvill E.T."/>
        </authorList>
    </citation>
    <scope>NUCLEOTIDE SEQUENCE [LARGE SCALE GENOMIC DNA]</scope>
    <source>
        <strain evidence="3 4">253</strain>
    </source>
</reference>
<gene>
    <name evidence="3" type="ORF">BN112_2282</name>
</gene>
<dbReference type="GeneID" id="56480152"/>